<evidence type="ECO:0000256" key="5">
    <source>
        <dbReference type="ARBA" id="ARBA00022692"/>
    </source>
</evidence>
<dbReference type="InterPro" id="IPR035906">
    <property type="entry name" value="MetI-like_sf"/>
</dbReference>
<dbReference type="Pfam" id="PF00528">
    <property type="entry name" value="BPD_transp_1"/>
    <property type="match status" value="1"/>
</dbReference>
<comment type="subcellular location">
    <subcellularLocation>
        <location evidence="1 8">Cell membrane</location>
        <topology evidence="1 8">Multi-pass membrane protein</topology>
    </subcellularLocation>
</comment>
<feature type="transmembrane region" description="Helical" evidence="8">
    <location>
        <begin position="223"/>
        <end position="246"/>
    </location>
</feature>
<keyword evidence="5 8" id="KW-0812">Transmembrane</keyword>
<dbReference type="PANTHER" id="PTHR42929:SF5">
    <property type="entry name" value="ABC TRANSPORTER PERMEASE PROTEIN"/>
    <property type="match status" value="1"/>
</dbReference>
<evidence type="ECO:0000256" key="7">
    <source>
        <dbReference type="ARBA" id="ARBA00023136"/>
    </source>
</evidence>
<feature type="transmembrane region" description="Helical" evidence="8">
    <location>
        <begin position="128"/>
        <end position="151"/>
    </location>
</feature>
<feature type="transmembrane region" description="Helical" evidence="8">
    <location>
        <begin position="32"/>
        <end position="59"/>
    </location>
</feature>
<protein>
    <submittedName>
        <fullName evidence="10">ABC transporter permease</fullName>
    </submittedName>
</protein>
<dbReference type="PANTHER" id="PTHR42929">
    <property type="entry name" value="INNER MEMBRANE ABC TRANSPORTER PERMEASE PROTEIN YDCU-RELATED-RELATED"/>
    <property type="match status" value="1"/>
</dbReference>
<dbReference type="PROSITE" id="PS50928">
    <property type="entry name" value="ABC_TM1"/>
    <property type="match status" value="1"/>
</dbReference>
<comment type="similarity">
    <text evidence="2">Belongs to the binding-protein-dependent transport system permease family. CysTW subfamily.</text>
</comment>
<evidence type="ECO:0000256" key="6">
    <source>
        <dbReference type="ARBA" id="ARBA00022989"/>
    </source>
</evidence>
<evidence type="ECO:0000259" key="9">
    <source>
        <dbReference type="PROSITE" id="PS50928"/>
    </source>
</evidence>
<dbReference type="EMBL" id="JXAL01000021">
    <property type="protein sequence ID" value="KIL35471.1"/>
    <property type="molecule type" value="Genomic_DNA"/>
</dbReference>
<evidence type="ECO:0000256" key="4">
    <source>
        <dbReference type="ARBA" id="ARBA00022475"/>
    </source>
</evidence>
<name>A0ABR5A340_9BACL</name>
<evidence type="ECO:0000313" key="10">
    <source>
        <dbReference type="EMBL" id="KIL35471.1"/>
    </source>
</evidence>
<dbReference type="SUPFAM" id="SSF161098">
    <property type="entry name" value="MetI-like"/>
    <property type="match status" value="1"/>
</dbReference>
<evidence type="ECO:0000256" key="2">
    <source>
        <dbReference type="ARBA" id="ARBA00007069"/>
    </source>
</evidence>
<organism evidence="10 11">
    <name type="scientific">Cohnella kolymensis</name>
    <dbReference type="NCBI Taxonomy" id="1590652"/>
    <lineage>
        <taxon>Bacteria</taxon>
        <taxon>Bacillati</taxon>
        <taxon>Bacillota</taxon>
        <taxon>Bacilli</taxon>
        <taxon>Bacillales</taxon>
        <taxon>Paenibacillaceae</taxon>
        <taxon>Cohnella</taxon>
    </lineage>
</organism>
<comment type="caution">
    <text evidence="10">The sequence shown here is derived from an EMBL/GenBank/DDBJ whole genome shotgun (WGS) entry which is preliminary data.</text>
</comment>
<feature type="transmembrane region" description="Helical" evidence="8">
    <location>
        <begin position="278"/>
        <end position="299"/>
    </location>
</feature>
<evidence type="ECO:0000256" key="1">
    <source>
        <dbReference type="ARBA" id="ARBA00004651"/>
    </source>
</evidence>
<feature type="domain" description="ABC transmembrane type-1" evidence="9">
    <location>
        <begin position="93"/>
        <end position="299"/>
    </location>
</feature>
<dbReference type="InterPro" id="IPR000515">
    <property type="entry name" value="MetI-like"/>
</dbReference>
<keyword evidence="6 8" id="KW-1133">Transmembrane helix</keyword>
<gene>
    <name evidence="10" type="ORF">SD71_13180</name>
</gene>
<keyword evidence="7 8" id="KW-0472">Membrane</keyword>
<dbReference type="Proteomes" id="UP000054526">
    <property type="component" value="Unassembled WGS sequence"/>
</dbReference>
<evidence type="ECO:0000313" key="11">
    <source>
        <dbReference type="Proteomes" id="UP000054526"/>
    </source>
</evidence>
<dbReference type="RefSeq" id="WP_041063941.1">
    <property type="nucleotide sequence ID" value="NZ_JXAL01000021.1"/>
</dbReference>
<feature type="transmembrane region" description="Helical" evidence="8">
    <location>
        <begin position="93"/>
        <end position="116"/>
    </location>
</feature>
<evidence type="ECO:0000256" key="8">
    <source>
        <dbReference type="RuleBase" id="RU363032"/>
    </source>
</evidence>
<sequence length="313" mass="34847">MEAVRRNGSPEVNRSMEPHITSQKKYRRYNKYIPALLLLLPLLLLIIGFFIVPMLYILYLSFIQTDGLDTSNASYSLMNYTRFFTDSYYLSSLWLTIKISLYCVIVSLLLAYPVALTMSKCTPRVRGYIALLVASPLLISIVVRNFGWFLLLLPNGMIHRTIGSLGIDSSSLRLLFSETGVVIGLSNSFLPFMILAIATSLYNIDPSLEKASAILGASPLRSFFSITLPLSLPGVVSGSVLVFSLSMSSYVTPALMGGANVPVLPVVAYDQMINLMQWTYGSAMSYVLLGVTLFLVTVFTRSMERSRFKEVFR</sequence>
<accession>A0ABR5A340</accession>
<keyword evidence="11" id="KW-1185">Reference proteome</keyword>
<dbReference type="Gene3D" id="1.10.3720.10">
    <property type="entry name" value="MetI-like"/>
    <property type="match status" value="1"/>
</dbReference>
<proteinExistence type="inferred from homology"/>
<feature type="transmembrane region" description="Helical" evidence="8">
    <location>
        <begin position="181"/>
        <end position="202"/>
    </location>
</feature>
<dbReference type="CDD" id="cd06261">
    <property type="entry name" value="TM_PBP2"/>
    <property type="match status" value="1"/>
</dbReference>
<reference evidence="10 11" key="1">
    <citation type="submission" date="2014-12" db="EMBL/GenBank/DDBJ databases">
        <title>Draft genome sequence of Cohnella kolymensis strain B-2846.</title>
        <authorList>
            <person name="Karlyshev A.V."/>
            <person name="Kudryashova E.B."/>
        </authorList>
    </citation>
    <scope>NUCLEOTIDE SEQUENCE [LARGE SCALE GENOMIC DNA]</scope>
    <source>
        <strain evidence="10 11">VKM B-2846</strain>
    </source>
</reference>
<keyword evidence="4" id="KW-1003">Cell membrane</keyword>
<keyword evidence="3 8" id="KW-0813">Transport</keyword>
<evidence type="ECO:0000256" key="3">
    <source>
        <dbReference type="ARBA" id="ARBA00022448"/>
    </source>
</evidence>